<proteinExistence type="predicted"/>
<evidence type="ECO:0000256" key="2">
    <source>
        <dbReference type="SAM" id="MobiDB-lite"/>
    </source>
</evidence>
<sequence length="418" mass="47439">MKRPLEYFLASLNIAAAVAYPALDGQYSLVCRVLGVSCGLLYWKISPNIFEAINKLSSRRDELKKSVKRLNSELDILPRKIEDLTQSKQQELDGRESAIVTREKELEKQIEAANKVLAEREQELAQSVDDANSELEKDKQKFLEETDEAIAQYQSKIDLLESEIDELRSLLAQYEAPALPEGSSFEIILVRHCMELLLNKRVVCEFKGVALDPDGYVVARLKPQDGGQKAIEKWANYLHIEMELAEAPKFATLRGAVQIWLKPQEMVRLPSLPFDGEPPNPSLREAAPTPNPPSNPPNLRVIKTESYDNFAQSPVQQPFTPSSSQPNKEFDERLMGFVEPRAKLPPYGAIRQMERDWVGFLWCFYEPVVRNQKAIILRVWGYKSGDGDGFQSARSRLHQILKDAGITPKTRERTVSNE</sequence>
<gene>
    <name evidence="3" type="ORF">ANSO36C_67450</name>
</gene>
<keyword evidence="3" id="KW-0614">Plasmid</keyword>
<protein>
    <submittedName>
        <fullName evidence="3">Uncharacterized protein</fullName>
    </submittedName>
</protein>
<organism evidence="3 4">
    <name type="scientific">Nostoc cf. commune SO-36</name>
    <dbReference type="NCBI Taxonomy" id="449208"/>
    <lineage>
        <taxon>Bacteria</taxon>
        <taxon>Bacillati</taxon>
        <taxon>Cyanobacteriota</taxon>
        <taxon>Cyanophyceae</taxon>
        <taxon>Nostocales</taxon>
        <taxon>Nostocaceae</taxon>
        <taxon>Nostoc</taxon>
    </lineage>
</organism>
<keyword evidence="1" id="KW-0175">Coiled coil</keyword>
<accession>A0ABM7ZCD2</accession>
<evidence type="ECO:0000313" key="3">
    <source>
        <dbReference type="EMBL" id="BDI20943.1"/>
    </source>
</evidence>
<evidence type="ECO:0000313" key="4">
    <source>
        <dbReference type="Proteomes" id="UP001055453"/>
    </source>
</evidence>
<geneLocation type="plasmid" evidence="3 4">
    <name>pANSO36C</name>
</geneLocation>
<reference evidence="3" key="1">
    <citation type="submission" date="2022-04" db="EMBL/GenBank/DDBJ databases">
        <title>Complete genome sequence of a cyanobacterium, Nostoc sp. SO-36, isolated in Antarctica.</title>
        <authorList>
            <person name="Kanesaki Y."/>
            <person name="Effendi D."/>
            <person name="Sakamoto T."/>
            <person name="Ohtani S."/>
            <person name="Awai K."/>
        </authorList>
    </citation>
    <scope>NUCLEOTIDE SEQUENCE</scope>
    <source>
        <strain evidence="3">SO-36</strain>
        <plasmid evidence="3">pANSO36C</plasmid>
    </source>
</reference>
<feature type="coiled-coil region" evidence="1">
    <location>
        <begin position="103"/>
        <end position="177"/>
    </location>
</feature>
<keyword evidence="4" id="KW-1185">Reference proteome</keyword>
<dbReference type="EMBL" id="AP025735">
    <property type="protein sequence ID" value="BDI20943.1"/>
    <property type="molecule type" value="Genomic_DNA"/>
</dbReference>
<feature type="region of interest" description="Disordered" evidence="2">
    <location>
        <begin position="271"/>
        <end position="298"/>
    </location>
</feature>
<evidence type="ECO:0000256" key="1">
    <source>
        <dbReference type="SAM" id="Coils"/>
    </source>
</evidence>
<dbReference type="Proteomes" id="UP001055453">
    <property type="component" value="Plasmid pANSO36C"/>
</dbReference>
<dbReference type="RefSeq" id="WP_251960984.1">
    <property type="nucleotide sequence ID" value="NZ_AP025735.1"/>
</dbReference>
<name>A0ABM7ZCD2_NOSCO</name>